<dbReference type="EMBL" id="CM001403">
    <property type="protein sequence ID" value="EHQ29496.1"/>
    <property type="molecule type" value="Genomic_DNA"/>
</dbReference>
<gene>
    <name evidence="1" type="ORF">Mucpa_5424</name>
</gene>
<dbReference type="Proteomes" id="UP000002774">
    <property type="component" value="Chromosome"/>
</dbReference>
<dbReference type="RefSeq" id="WP_008510732.1">
    <property type="nucleotide sequence ID" value="NZ_CM001403.1"/>
</dbReference>
<accession>H1Y9B8</accession>
<protein>
    <recommendedName>
        <fullName evidence="3">Bacteriocin-protection protein, YdeI/OmpD-associated family</fullName>
    </recommendedName>
</protein>
<sequence>METYKDGVALCPVENREQWHQWLKENHHKAKSVWLVYYKPGSGKTRVSYDDAVDEAICFGWIDSKPNSLDENRSIQFFAPRNPKSNWSKINKQRVERLLADGRMEAAGLQTVSVAKASGSWDALNDVEEMMIPDDLKHALSSVPEAMKHFTAFPRSSKKNILEWLHNAKQPDTRQKRVQETAKLAAQNIRANHYRQPKNR</sequence>
<organism evidence="1 2">
    <name type="scientific">Mucilaginibacter paludis DSM 18603</name>
    <dbReference type="NCBI Taxonomy" id="714943"/>
    <lineage>
        <taxon>Bacteria</taxon>
        <taxon>Pseudomonadati</taxon>
        <taxon>Bacteroidota</taxon>
        <taxon>Sphingobacteriia</taxon>
        <taxon>Sphingobacteriales</taxon>
        <taxon>Sphingobacteriaceae</taxon>
        <taxon>Mucilaginibacter</taxon>
    </lineage>
</organism>
<dbReference type="HOGENOM" id="CLU_076645_2_0_10"/>
<proteinExistence type="predicted"/>
<evidence type="ECO:0000313" key="2">
    <source>
        <dbReference type="Proteomes" id="UP000002774"/>
    </source>
</evidence>
<dbReference type="eggNOG" id="COG4430">
    <property type="taxonomic scope" value="Bacteria"/>
</dbReference>
<dbReference type="OrthoDB" id="9796999at2"/>
<dbReference type="AlphaFoldDB" id="H1Y9B8"/>
<dbReference type="Pfam" id="PF13376">
    <property type="entry name" value="OmdA"/>
    <property type="match status" value="1"/>
</dbReference>
<name>H1Y9B8_9SPHI</name>
<reference evidence="1" key="1">
    <citation type="submission" date="2011-09" db="EMBL/GenBank/DDBJ databases">
        <title>The permanent draft genome of Mucilaginibacter paludis DSM 18603.</title>
        <authorList>
            <consortium name="US DOE Joint Genome Institute (JGI-PGF)"/>
            <person name="Lucas S."/>
            <person name="Han J."/>
            <person name="Lapidus A."/>
            <person name="Bruce D."/>
            <person name="Goodwin L."/>
            <person name="Pitluck S."/>
            <person name="Peters L."/>
            <person name="Kyrpides N."/>
            <person name="Mavromatis K."/>
            <person name="Ivanova N."/>
            <person name="Mikhailova N."/>
            <person name="Held B."/>
            <person name="Detter J.C."/>
            <person name="Tapia R."/>
            <person name="Han C."/>
            <person name="Land M."/>
            <person name="Hauser L."/>
            <person name="Markowitz V."/>
            <person name="Cheng J.-F."/>
            <person name="Hugenholtz P."/>
            <person name="Woyke T."/>
            <person name="Wu D."/>
            <person name="Tindall B."/>
            <person name="Brambilla E."/>
            <person name="Klenk H.-P."/>
            <person name="Eisen J.A."/>
        </authorList>
    </citation>
    <scope>NUCLEOTIDE SEQUENCE [LARGE SCALE GENOMIC DNA]</scope>
    <source>
        <strain evidence="1">DSM 18603</strain>
    </source>
</reference>
<evidence type="ECO:0008006" key="3">
    <source>
        <dbReference type="Google" id="ProtNLM"/>
    </source>
</evidence>
<evidence type="ECO:0000313" key="1">
    <source>
        <dbReference type="EMBL" id="EHQ29496.1"/>
    </source>
</evidence>
<dbReference type="STRING" id="714943.Mucpa_5424"/>
<keyword evidence="2" id="KW-1185">Reference proteome</keyword>